<feature type="compositionally biased region" description="Polar residues" evidence="7">
    <location>
        <begin position="113"/>
        <end position="124"/>
    </location>
</feature>
<feature type="region of interest" description="Disordered" evidence="7">
    <location>
        <begin position="1"/>
        <end position="151"/>
    </location>
</feature>
<organism evidence="9 10">
    <name type="scientific">Cochliobolus heterostrophus (strain C5 / ATCC 48332 / race O)</name>
    <name type="common">Southern corn leaf blight fungus</name>
    <name type="synonym">Bipolaris maydis</name>
    <dbReference type="NCBI Taxonomy" id="701091"/>
    <lineage>
        <taxon>Eukaryota</taxon>
        <taxon>Fungi</taxon>
        <taxon>Dikarya</taxon>
        <taxon>Ascomycota</taxon>
        <taxon>Pezizomycotina</taxon>
        <taxon>Dothideomycetes</taxon>
        <taxon>Pleosporomycetidae</taxon>
        <taxon>Pleosporales</taxon>
        <taxon>Pleosporineae</taxon>
        <taxon>Pleosporaceae</taxon>
        <taxon>Bipolaris</taxon>
    </lineage>
</organism>
<sequence>MQSLVLPGPTSLLSTPFGRPTEAEDGLSKFRAKFSPHRSAHQDYPSPPMSEPQSPARRPAQSVESARLSYSQPVGSSQRQDSFVQPPAPPSIYEPRSSMATHVLPPQRPLYPSESQPRGQTLSYQPGRPLQHQPYGQPIPQPYGYGYQTTPLPPYPGAQHQGPMVQPTAMIAPPPARPAKPARRTKAHVASACVNCKKAHLSCDVQRPCGRCVASGKQETCKDVQHKKRGRPRLRDDREFARMEEGRPSSQLLGAPPSETPVHHSTYPGSLLPRAPDSQRMFGGAAHQRDLPNTSLPLPVSTTRDTAGGPLPLPYSAGASPAYHKLPVAYLSLDLMIQKTNHAFAELVSFLGDVQGKHLGDLLEPRQNESLQRLRNELRDERDEREPAYMAPITPVGQDPMRSVMDAVADQEIDHFTQGFTNRSIYLSFRAPGAEPYQSLQVQIRLAKTTLYFVTLVVISPPRLAAPNLLTQQLAPPTPNNAPQTTSALNNAPVSYLTPHQSRRPSSTSSGPGSPYYNLSAVRTSLPMISPGSYSSSPSYAYSPSAGAGAGTDTGYLPTYQPPTQPSTNTYPSPYGSTTRPPTSSSQQPFRELNRPTRLEGLHLPPIRTAPSPLGSPLHIEAMSTGAPAAAEHERARPLESLASGAEQRRLESPETVKRRRLDIQQMLE</sequence>
<evidence type="ECO:0000256" key="5">
    <source>
        <dbReference type="ARBA" id="ARBA00023163"/>
    </source>
</evidence>
<dbReference type="SMART" id="SM00066">
    <property type="entry name" value="GAL4"/>
    <property type="match status" value="1"/>
</dbReference>
<feature type="compositionally biased region" description="Polar residues" evidence="7">
    <location>
        <begin position="62"/>
        <end position="83"/>
    </location>
</feature>
<keyword evidence="4" id="KW-0238">DNA-binding</keyword>
<feature type="compositionally biased region" description="Low complexity" evidence="7">
    <location>
        <begin position="133"/>
        <end position="148"/>
    </location>
</feature>
<dbReference type="InterPro" id="IPR050335">
    <property type="entry name" value="ERT1_acuK_gluconeogen_tf"/>
</dbReference>
<feature type="compositionally biased region" description="Low complexity" evidence="7">
    <location>
        <begin position="504"/>
        <end position="515"/>
    </location>
</feature>
<dbReference type="PROSITE" id="PS00463">
    <property type="entry name" value="ZN2_CY6_FUNGAL_1"/>
    <property type="match status" value="1"/>
</dbReference>
<reference evidence="10" key="2">
    <citation type="journal article" date="2013" name="PLoS Genet.">
        <title>Comparative genome structure, secondary metabolite, and effector coding capacity across Cochliobolus pathogens.</title>
        <authorList>
            <person name="Condon B.J."/>
            <person name="Leng Y."/>
            <person name="Wu D."/>
            <person name="Bushley K.E."/>
            <person name="Ohm R.A."/>
            <person name="Otillar R."/>
            <person name="Martin J."/>
            <person name="Schackwitz W."/>
            <person name="Grimwood J."/>
            <person name="MohdZainudin N."/>
            <person name="Xue C."/>
            <person name="Wang R."/>
            <person name="Manning V.A."/>
            <person name="Dhillon B."/>
            <person name="Tu Z.J."/>
            <person name="Steffenson B.J."/>
            <person name="Salamov A."/>
            <person name="Sun H."/>
            <person name="Lowry S."/>
            <person name="LaButti K."/>
            <person name="Han J."/>
            <person name="Copeland A."/>
            <person name="Lindquist E."/>
            <person name="Barry K."/>
            <person name="Schmutz J."/>
            <person name="Baker S.E."/>
            <person name="Ciuffetti L.M."/>
            <person name="Grigoriev I.V."/>
            <person name="Zhong S."/>
            <person name="Turgeon B.G."/>
        </authorList>
    </citation>
    <scope>NUCLEOTIDE SEQUENCE [LARGE SCALE GENOMIC DNA]</scope>
    <source>
        <strain evidence="10">C5 / ATCC 48332 / race O</strain>
    </source>
</reference>
<dbReference type="CDD" id="cd00067">
    <property type="entry name" value="GAL4"/>
    <property type="match status" value="1"/>
</dbReference>
<feature type="domain" description="Zn(2)-C6 fungal-type" evidence="8">
    <location>
        <begin position="192"/>
        <end position="221"/>
    </location>
</feature>
<dbReference type="SUPFAM" id="SSF57701">
    <property type="entry name" value="Zn2/Cys6 DNA-binding domain"/>
    <property type="match status" value="1"/>
</dbReference>
<gene>
    <name evidence="9" type="ORF">COCHEDRAFT_1175504</name>
</gene>
<keyword evidence="3" id="KW-0805">Transcription regulation</keyword>
<dbReference type="EMBL" id="KB445576">
    <property type="protein sequence ID" value="EMD91504.1"/>
    <property type="molecule type" value="Genomic_DNA"/>
</dbReference>
<feature type="compositionally biased region" description="Polar residues" evidence="7">
    <location>
        <begin position="291"/>
        <end position="305"/>
    </location>
</feature>
<evidence type="ECO:0000256" key="3">
    <source>
        <dbReference type="ARBA" id="ARBA00023015"/>
    </source>
</evidence>
<feature type="compositionally biased region" description="Basic residues" evidence="7">
    <location>
        <begin position="30"/>
        <end position="39"/>
    </location>
</feature>
<keyword evidence="1" id="KW-0479">Metal-binding</keyword>
<name>M2TYY1_COCH5</name>
<feature type="compositionally biased region" description="Basic and acidic residues" evidence="7">
    <location>
        <begin position="233"/>
        <end position="247"/>
    </location>
</feature>
<dbReference type="GO" id="GO:0008270">
    <property type="term" value="F:zinc ion binding"/>
    <property type="evidence" value="ECO:0007669"/>
    <property type="project" value="InterPro"/>
</dbReference>
<evidence type="ECO:0000256" key="2">
    <source>
        <dbReference type="ARBA" id="ARBA00022833"/>
    </source>
</evidence>
<feature type="region of interest" description="Disordered" evidence="7">
    <location>
        <begin position="552"/>
        <end position="591"/>
    </location>
</feature>
<evidence type="ECO:0000256" key="7">
    <source>
        <dbReference type="SAM" id="MobiDB-lite"/>
    </source>
</evidence>
<reference evidence="9 10" key="1">
    <citation type="journal article" date="2012" name="PLoS Pathog.">
        <title>Diverse lifestyles and strategies of plant pathogenesis encoded in the genomes of eighteen Dothideomycetes fungi.</title>
        <authorList>
            <person name="Ohm R.A."/>
            <person name="Feau N."/>
            <person name="Henrissat B."/>
            <person name="Schoch C.L."/>
            <person name="Horwitz B.A."/>
            <person name="Barry K.W."/>
            <person name="Condon B.J."/>
            <person name="Copeland A.C."/>
            <person name="Dhillon B."/>
            <person name="Glaser F."/>
            <person name="Hesse C.N."/>
            <person name="Kosti I."/>
            <person name="LaButti K."/>
            <person name="Lindquist E.A."/>
            <person name="Lucas S."/>
            <person name="Salamov A.A."/>
            <person name="Bradshaw R.E."/>
            <person name="Ciuffetti L."/>
            <person name="Hamelin R.C."/>
            <person name="Kema G.H.J."/>
            <person name="Lawrence C."/>
            <person name="Scott J.A."/>
            <person name="Spatafora J.W."/>
            <person name="Turgeon B.G."/>
            <person name="de Wit P.J.G.M."/>
            <person name="Zhong S."/>
            <person name="Goodwin S.B."/>
            <person name="Grigoriev I.V."/>
        </authorList>
    </citation>
    <scope>NUCLEOTIDE SEQUENCE [LARGE SCALE GENOMIC DNA]</scope>
    <source>
        <strain evidence="10">C5 / ATCC 48332 / race O</strain>
    </source>
</reference>
<evidence type="ECO:0000256" key="4">
    <source>
        <dbReference type="ARBA" id="ARBA00023125"/>
    </source>
</evidence>
<feature type="region of interest" description="Disordered" evidence="7">
    <location>
        <begin position="214"/>
        <end position="309"/>
    </location>
</feature>
<evidence type="ECO:0000256" key="6">
    <source>
        <dbReference type="ARBA" id="ARBA00023242"/>
    </source>
</evidence>
<feature type="compositionally biased region" description="Low complexity" evidence="7">
    <location>
        <begin position="570"/>
        <end position="589"/>
    </location>
</feature>
<dbReference type="PROSITE" id="PS50048">
    <property type="entry name" value="ZN2_CY6_FUNGAL_2"/>
    <property type="match status" value="1"/>
</dbReference>
<dbReference type="OrthoDB" id="5575144at2759"/>
<dbReference type="InterPro" id="IPR001138">
    <property type="entry name" value="Zn2Cys6_DnaBD"/>
</dbReference>
<keyword evidence="10" id="KW-1185">Reference proteome</keyword>
<keyword evidence="6" id="KW-0539">Nucleus</keyword>
<feature type="region of interest" description="Disordered" evidence="7">
    <location>
        <begin position="496"/>
        <end position="515"/>
    </location>
</feature>
<accession>M2TYY1</accession>
<dbReference type="AlphaFoldDB" id="M2TYY1"/>
<dbReference type="PANTHER" id="PTHR47659">
    <property type="entry name" value="ZN(II)2CYS6 TRANSCRIPTION FACTOR (EUROFUNG)-RELATED"/>
    <property type="match status" value="1"/>
</dbReference>
<dbReference type="Proteomes" id="UP000016936">
    <property type="component" value="Unassembled WGS sequence"/>
</dbReference>
<protein>
    <recommendedName>
        <fullName evidence="8">Zn(2)-C6 fungal-type domain-containing protein</fullName>
    </recommendedName>
</protein>
<evidence type="ECO:0000313" key="10">
    <source>
        <dbReference type="Proteomes" id="UP000016936"/>
    </source>
</evidence>
<dbReference type="PANTHER" id="PTHR47659:SF4">
    <property type="entry name" value="ZN(II)2CYS6 TRANSCRIPTION FACTOR (EUROFUNG)"/>
    <property type="match status" value="1"/>
</dbReference>
<feature type="region of interest" description="Disordered" evidence="7">
    <location>
        <begin position="624"/>
        <end position="669"/>
    </location>
</feature>
<dbReference type="eggNOG" id="ENOG502S5NV">
    <property type="taxonomic scope" value="Eukaryota"/>
</dbReference>
<evidence type="ECO:0000259" key="8">
    <source>
        <dbReference type="PROSITE" id="PS50048"/>
    </source>
</evidence>
<feature type="compositionally biased region" description="Basic and acidic residues" evidence="7">
    <location>
        <begin position="647"/>
        <end position="657"/>
    </location>
</feature>
<dbReference type="Pfam" id="PF00172">
    <property type="entry name" value="Zn_clus"/>
    <property type="match status" value="1"/>
</dbReference>
<dbReference type="OMA" id="VENQPMT"/>
<dbReference type="InterPro" id="IPR036864">
    <property type="entry name" value="Zn2-C6_fun-type_DNA-bd_sf"/>
</dbReference>
<keyword evidence="5" id="KW-0804">Transcription</keyword>
<dbReference type="GO" id="GO:0000981">
    <property type="term" value="F:DNA-binding transcription factor activity, RNA polymerase II-specific"/>
    <property type="evidence" value="ECO:0007669"/>
    <property type="project" value="InterPro"/>
</dbReference>
<evidence type="ECO:0000313" key="9">
    <source>
        <dbReference type="EMBL" id="EMD91504.1"/>
    </source>
</evidence>
<proteinExistence type="predicted"/>
<evidence type="ECO:0000256" key="1">
    <source>
        <dbReference type="ARBA" id="ARBA00022723"/>
    </source>
</evidence>
<keyword evidence="2" id="KW-0862">Zinc</keyword>
<dbReference type="Gene3D" id="4.10.240.10">
    <property type="entry name" value="Zn(2)-C6 fungal-type DNA-binding domain"/>
    <property type="match status" value="1"/>
</dbReference>
<dbReference type="HOGENOM" id="CLU_018499_0_0_1"/>
<dbReference type="GO" id="GO:0003677">
    <property type="term" value="F:DNA binding"/>
    <property type="evidence" value="ECO:0007669"/>
    <property type="project" value="UniProtKB-KW"/>
</dbReference>